<comment type="subunit">
    <text evidence="7">Forms a heterodimer with the catalytic subunit Mettl1. Interacts with mei-P26 and weakly interacts with bgcn; required for the function or formation of the mei-P26-bgcn-bam-sxl complex. Interacts with nanos; may be involved in mei-P26-dependent derepression of the BMP signaling pathway. Interacts with Myc; the interaction may be mediated by mei-P26 and may be involved in the regulation of ribosome biogenesis.</text>
</comment>
<keyword evidence="4 8" id="KW-0677">Repeat</keyword>
<comment type="subcellular location">
    <subcellularLocation>
        <location evidence="1 8">Nucleus</location>
    </subcellularLocation>
</comment>
<organism evidence="10 11">
    <name type="scientific">Caenorhabditis bovis</name>
    <dbReference type="NCBI Taxonomy" id="2654633"/>
    <lineage>
        <taxon>Eukaryota</taxon>
        <taxon>Metazoa</taxon>
        <taxon>Ecdysozoa</taxon>
        <taxon>Nematoda</taxon>
        <taxon>Chromadorea</taxon>
        <taxon>Rhabditida</taxon>
        <taxon>Rhabditina</taxon>
        <taxon>Rhabditomorpha</taxon>
        <taxon>Rhabditoidea</taxon>
        <taxon>Rhabditidae</taxon>
        <taxon>Peloderinae</taxon>
        <taxon>Caenorhabditis</taxon>
    </lineage>
</organism>
<evidence type="ECO:0000256" key="9">
    <source>
        <dbReference type="PROSITE-ProRule" id="PRU00221"/>
    </source>
</evidence>
<gene>
    <name evidence="10" type="ORF">CBOVIS_LOCUS10225</name>
</gene>
<dbReference type="SMART" id="SM00320">
    <property type="entry name" value="WD40"/>
    <property type="match status" value="2"/>
</dbReference>
<dbReference type="GO" id="GO:0005634">
    <property type="term" value="C:nucleus"/>
    <property type="evidence" value="ECO:0007669"/>
    <property type="project" value="UniProtKB-SubCell"/>
</dbReference>
<keyword evidence="2 8" id="KW-0853">WD repeat</keyword>
<evidence type="ECO:0000256" key="2">
    <source>
        <dbReference type="ARBA" id="ARBA00022574"/>
    </source>
</evidence>
<dbReference type="PROSITE" id="PS50082">
    <property type="entry name" value="WD_REPEATS_2"/>
    <property type="match status" value="1"/>
</dbReference>
<dbReference type="EMBL" id="CADEPM010000007">
    <property type="protein sequence ID" value="CAB3408443.1"/>
    <property type="molecule type" value="Genomic_DNA"/>
</dbReference>
<evidence type="ECO:0000256" key="7">
    <source>
        <dbReference type="ARBA" id="ARBA00093542"/>
    </source>
</evidence>
<evidence type="ECO:0000256" key="5">
    <source>
        <dbReference type="ARBA" id="ARBA00023242"/>
    </source>
</evidence>
<dbReference type="Proteomes" id="UP000494206">
    <property type="component" value="Unassembled WGS sequence"/>
</dbReference>
<comment type="caution">
    <text evidence="10">The sequence shown here is derived from an EMBL/GenBank/DDBJ whole genome shotgun (WGS) entry which is preliminary data.</text>
</comment>
<keyword evidence="3 8" id="KW-0819">tRNA processing</keyword>
<keyword evidence="11" id="KW-1185">Reference proteome</keyword>
<comment type="similarity">
    <text evidence="8">Belongs to the WD repeat TRM82 family.</text>
</comment>
<dbReference type="InterPro" id="IPR001680">
    <property type="entry name" value="WD40_rpt"/>
</dbReference>
<protein>
    <recommendedName>
        <fullName evidence="8">tRNA (guanine-N(7)-)-methyltransferase non-catalytic subunit</fullName>
    </recommendedName>
    <alternativeName>
        <fullName evidence="8">WD repeat-containing protein 4 homolog</fullName>
    </alternativeName>
</protein>
<dbReference type="InterPro" id="IPR028884">
    <property type="entry name" value="Trm82"/>
</dbReference>
<evidence type="ECO:0000256" key="4">
    <source>
        <dbReference type="ARBA" id="ARBA00022737"/>
    </source>
</evidence>
<dbReference type="OrthoDB" id="371245at2759"/>
<proteinExistence type="inferred from homology"/>
<evidence type="ECO:0000256" key="3">
    <source>
        <dbReference type="ARBA" id="ARBA00022694"/>
    </source>
</evidence>
<keyword evidence="5 8" id="KW-0539">Nucleus</keyword>
<name>A0A8S1EXI7_9PELO</name>
<dbReference type="PANTHER" id="PTHR16288:SF0">
    <property type="entry name" value="TRNA (GUANINE-N(7)-)-METHYLTRANSFERASE NON-CATALYTIC SUBUNIT WDR4"/>
    <property type="match status" value="1"/>
</dbReference>
<comment type="pathway">
    <text evidence="8">tRNA modification; N(7)-methylguanine-tRNA biosynthesis.</text>
</comment>
<dbReference type="AlphaFoldDB" id="A0A8S1EXI7"/>
<evidence type="ECO:0000256" key="6">
    <source>
        <dbReference type="ARBA" id="ARBA00093337"/>
    </source>
</evidence>
<accession>A0A8S1EXI7</accession>
<evidence type="ECO:0000256" key="8">
    <source>
        <dbReference type="HAMAP-Rule" id="MF_03056"/>
    </source>
</evidence>
<evidence type="ECO:0000313" key="11">
    <source>
        <dbReference type="Proteomes" id="UP000494206"/>
    </source>
</evidence>
<dbReference type="InterPro" id="IPR036322">
    <property type="entry name" value="WD40_repeat_dom_sf"/>
</dbReference>
<dbReference type="GO" id="GO:0106004">
    <property type="term" value="P:tRNA (guanine-N7)-methylation"/>
    <property type="evidence" value="ECO:0007669"/>
    <property type="project" value="UniProtKB-UniRule"/>
</dbReference>
<dbReference type="HAMAP" id="MF_03056">
    <property type="entry name" value="TRM82"/>
    <property type="match status" value="1"/>
</dbReference>
<dbReference type="GO" id="GO:0043527">
    <property type="term" value="C:tRNA methyltransferase complex"/>
    <property type="evidence" value="ECO:0007669"/>
    <property type="project" value="TreeGrafter"/>
</dbReference>
<dbReference type="GO" id="GO:0005829">
    <property type="term" value="C:cytosol"/>
    <property type="evidence" value="ECO:0007669"/>
    <property type="project" value="TreeGrafter"/>
</dbReference>
<evidence type="ECO:0000256" key="1">
    <source>
        <dbReference type="ARBA" id="ARBA00004123"/>
    </source>
</evidence>
<dbReference type="InterPro" id="IPR015943">
    <property type="entry name" value="WD40/YVTN_repeat-like_dom_sf"/>
</dbReference>
<comment type="function">
    <text evidence="8">Required for the formation of N(7)-methylguanine at position 46 (m7G46) in tRNA. In the complex, it is required to stabilize and induce conformational changes of the catalytic subunit.</text>
</comment>
<comment type="function">
    <text evidence="6">Required for the Mettl1-dependent formation of N(7)-methylguanine at position 46 (m7G46) in tRNA. In the Mettl1-wuho methyltransferase complex, it is required to stabilize and induce conformational changes of the catalytic subunit. Required for binding of nanos mRNA and repression of translation by the mei-P26-bgcn-bam-sxl complex. May cooperate with mei-P26 and nanos to derepress the BMP signaling pathway. May cooperate with mei-P26 to suppress expression of a subset of microRNAs. May cooperate with mei-P26 to regulate bam expression levels in germline cells during gametogenesis. Required to promote mitosis to meiosis transition during gametogenesis. May regulate germline cell division in part by regulating ribosome biogenesis.</text>
</comment>
<reference evidence="10 11" key="1">
    <citation type="submission" date="2020-04" db="EMBL/GenBank/DDBJ databases">
        <authorList>
            <person name="Laetsch R D."/>
            <person name="Stevens L."/>
            <person name="Kumar S."/>
            <person name="Blaxter L. M."/>
        </authorList>
    </citation>
    <scope>NUCLEOTIDE SEQUENCE [LARGE SCALE GENOMIC DNA]</scope>
</reference>
<feature type="repeat" description="WD" evidence="9">
    <location>
        <begin position="191"/>
        <end position="231"/>
    </location>
</feature>
<evidence type="ECO:0000313" key="10">
    <source>
        <dbReference type="EMBL" id="CAB3408443.1"/>
    </source>
</evidence>
<dbReference type="PANTHER" id="PTHR16288">
    <property type="entry name" value="WD40 REPEAT PROTEIN 4"/>
    <property type="match status" value="1"/>
</dbReference>
<dbReference type="SUPFAM" id="SSF50978">
    <property type="entry name" value="WD40 repeat-like"/>
    <property type="match status" value="1"/>
</dbReference>
<sequence length="368" mass="40703">MSFVVGCGENVIIASGSIIANYEHSTGKMNTEFFKWESVEEKNIVQTTGEEEDEEKKPQKKAVDDIVVLCISTSGSPNNLLAIGTNEKLLHILKISDDGLTAKHIIAGIVPKAPTSCVFDKENAHVIIGDRAGEVHKMEIATGKVVEIAGAISMILDVGLSTDGKHLILADRDEKIRILRYPESFVIENICLGHTEYVKSIAFQSNGTIWSGGGDGHLRHWNMTTVKPLNSKQIFEEKNPLAKVLTTPDEKHVIVTVENSAKFCIVNTETYDVSVDSVSDEPIIDIFSSPKYLLILTKTALVLYDPNNYKKEVALDGDLAKSVAETRPALGNLFKNVTYNNQEEYEKRKSEKFAKVEEKRALKRKAAQ</sequence>
<dbReference type="Gene3D" id="2.130.10.10">
    <property type="entry name" value="YVTN repeat-like/Quinoprotein amine dehydrogenase"/>
    <property type="match status" value="1"/>
</dbReference>